<evidence type="ECO:0000313" key="3">
    <source>
        <dbReference type="EMBL" id="EJK75105.1"/>
    </source>
</evidence>
<evidence type="ECO:0000313" key="4">
    <source>
        <dbReference type="Proteomes" id="UP000266841"/>
    </source>
</evidence>
<dbReference type="eggNOG" id="ENOG502SD6U">
    <property type="taxonomic scope" value="Eukaryota"/>
</dbReference>
<comment type="caution">
    <text evidence="3">The sequence shown here is derived from an EMBL/GenBank/DDBJ whole genome shotgun (WGS) entry which is preliminary data.</text>
</comment>
<keyword evidence="4" id="KW-1185">Reference proteome</keyword>
<keyword evidence="2" id="KW-0812">Transmembrane</keyword>
<keyword evidence="2" id="KW-1133">Transmembrane helix</keyword>
<evidence type="ECO:0000256" key="2">
    <source>
        <dbReference type="SAM" id="Phobius"/>
    </source>
</evidence>
<dbReference type="OrthoDB" id="38337at2759"/>
<name>K0TCC6_THAOC</name>
<accession>K0TCC6</accession>
<dbReference type="AlphaFoldDB" id="K0TCC6"/>
<sequence length="588" mass="66193">MITSLRFAPASATRINRSLTRLARSDSIGIHSVESRAQKPLRSAMRRTINVAVLVSALAVLVSVLAVVASLNVFFNGALPATADVTGVTPAEIEPTGSRRRRLTANGSQDDVDGWFQDVPYLANLAKKSPSGASKPFRVLFVITSLVEFDKGTRGTEHGYDRLQNIMLPPLVDGVKSMTDRGWEVDLYLVLGFKELLPERRKLIQAALPDGVGLEVWDNAIPFHYAKTYNKRPQPGMSLSAADHALSRQHRFVLRDKLQYYDFFCAFEDDIKITADHVVNFLELSNDIYNLHRTALSSVDRQAHVVEESPSRPDRHQPNDKSPVGNDVVDDPLSAEFVKRLFPGLLRVEVLDRKEGDHPLRNGRLERHQFKSEVPPSPDAYSNGHSLLRPVCCEEAEPARGRMTANPIIEEVVLWETNIQASGVRNLPEIGWVHAMPVEDRADVGSYWSGYPSVFGEKNVKRPRRVDATLGQQAGFMATRKQVEYFHTTACPGGFLPPYDDQTQWKGDSLQRHSVEFWSGGFQLFGQCFLNRIVPLDPRRFERQLLYHVSNNKQRSAPAKKFIRVGDFYGQLMRVKEKAEDLLKQSVR</sequence>
<feature type="region of interest" description="Disordered" evidence="1">
    <location>
        <begin position="301"/>
        <end position="329"/>
    </location>
</feature>
<proteinExistence type="predicted"/>
<protein>
    <submittedName>
        <fullName evidence="3">Uncharacterized protein</fullName>
    </submittedName>
</protein>
<feature type="transmembrane region" description="Helical" evidence="2">
    <location>
        <begin position="49"/>
        <end position="75"/>
    </location>
</feature>
<dbReference type="EMBL" id="AGNL01003132">
    <property type="protein sequence ID" value="EJK75105.1"/>
    <property type="molecule type" value="Genomic_DNA"/>
</dbReference>
<dbReference type="OMA" id="AMRRTIN"/>
<dbReference type="Proteomes" id="UP000266841">
    <property type="component" value="Unassembled WGS sequence"/>
</dbReference>
<reference evidence="3 4" key="1">
    <citation type="journal article" date="2012" name="Genome Biol.">
        <title>Genome and low-iron response of an oceanic diatom adapted to chronic iron limitation.</title>
        <authorList>
            <person name="Lommer M."/>
            <person name="Specht M."/>
            <person name="Roy A.S."/>
            <person name="Kraemer L."/>
            <person name="Andreson R."/>
            <person name="Gutowska M.A."/>
            <person name="Wolf J."/>
            <person name="Bergner S.V."/>
            <person name="Schilhabel M.B."/>
            <person name="Klostermeier U.C."/>
            <person name="Beiko R.G."/>
            <person name="Rosenstiel P."/>
            <person name="Hippler M."/>
            <person name="Laroche J."/>
        </authorList>
    </citation>
    <scope>NUCLEOTIDE SEQUENCE [LARGE SCALE GENOMIC DNA]</scope>
    <source>
        <strain evidence="3 4">CCMP1005</strain>
    </source>
</reference>
<organism evidence="3 4">
    <name type="scientific">Thalassiosira oceanica</name>
    <name type="common">Marine diatom</name>
    <dbReference type="NCBI Taxonomy" id="159749"/>
    <lineage>
        <taxon>Eukaryota</taxon>
        <taxon>Sar</taxon>
        <taxon>Stramenopiles</taxon>
        <taxon>Ochrophyta</taxon>
        <taxon>Bacillariophyta</taxon>
        <taxon>Coscinodiscophyceae</taxon>
        <taxon>Thalassiosirophycidae</taxon>
        <taxon>Thalassiosirales</taxon>
        <taxon>Thalassiosiraceae</taxon>
        <taxon>Thalassiosira</taxon>
    </lineage>
</organism>
<feature type="compositionally biased region" description="Basic and acidic residues" evidence="1">
    <location>
        <begin position="301"/>
        <end position="319"/>
    </location>
</feature>
<gene>
    <name evidence="3" type="ORF">THAOC_03186</name>
</gene>
<keyword evidence="2" id="KW-0472">Membrane</keyword>
<evidence type="ECO:0000256" key="1">
    <source>
        <dbReference type="SAM" id="MobiDB-lite"/>
    </source>
</evidence>